<feature type="region of interest" description="Disordered" evidence="17">
    <location>
        <begin position="522"/>
        <end position="599"/>
    </location>
</feature>
<comment type="subcellular location">
    <subcellularLocation>
        <location evidence="1">Nucleus</location>
    </subcellularLocation>
</comment>
<dbReference type="InterPro" id="IPR030661">
    <property type="entry name" value="Uba2"/>
</dbReference>
<dbReference type="UniPathway" id="UPA00886"/>
<dbReference type="Pfam" id="PF14732">
    <property type="entry name" value="UAE_UbL"/>
    <property type="match status" value="1"/>
</dbReference>
<feature type="domain" description="THIF-type NAD/FAD binding fold" evidence="18">
    <location>
        <begin position="16"/>
        <end position="427"/>
    </location>
</feature>
<evidence type="ECO:0000259" key="20">
    <source>
        <dbReference type="Pfam" id="PF14732"/>
    </source>
</evidence>
<dbReference type="InterPro" id="IPR028077">
    <property type="entry name" value="UAE_UbL_dom"/>
</dbReference>
<keyword evidence="16" id="KW-0175">Coiled coil</keyword>
<evidence type="ECO:0000256" key="13">
    <source>
        <dbReference type="PIRSR" id="PIRSR039133-2"/>
    </source>
</evidence>
<keyword evidence="8 11" id="KW-0862">Zinc</keyword>
<dbReference type="PIRSF" id="PIRSF039133">
    <property type="entry name" value="SUMO_E1B"/>
    <property type="match status" value="1"/>
</dbReference>
<name>A0A8H3EIJ3_9LECA</name>
<dbReference type="Gene3D" id="3.10.290.20">
    <property type="entry name" value="Ubiquitin-like 2 activating enzyme e1b. Chain: B, domain 3"/>
    <property type="match status" value="1"/>
</dbReference>
<evidence type="ECO:0000256" key="1">
    <source>
        <dbReference type="ARBA" id="ARBA00004123"/>
    </source>
</evidence>
<feature type="binding site" evidence="13">
    <location>
        <begin position="120"/>
        <end position="125"/>
    </location>
    <ligand>
        <name>ATP</name>
        <dbReference type="ChEBI" id="CHEBI:30616"/>
    </ligand>
</feature>
<comment type="subunit">
    <text evidence="11">Heterodimer.</text>
</comment>
<feature type="active site" description="Glycyl thioester intermediate" evidence="12 15">
    <location>
        <position position="176"/>
    </location>
</feature>
<keyword evidence="7 11" id="KW-0833">Ubl conjugation pathway</keyword>
<feature type="binding site" evidence="13">
    <location>
        <begin position="59"/>
        <end position="62"/>
    </location>
    <ligand>
        <name>ATP</name>
        <dbReference type="ChEBI" id="CHEBI:30616"/>
    </ligand>
</feature>
<dbReference type="EMBL" id="CAJPDQ010000001">
    <property type="protein sequence ID" value="CAF9903621.1"/>
    <property type="molecule type" value="Genomic_DNA"/>
</dbReference>
<dbReference type="SUPFAM" id="SSF69572">
    <property type="entry name" value="Activating enzymes of the ubiquitin-like proteins"/>
    <property type="match status" value="1"/>
</dbReference>
<dbReference type="PANTHER" id="PTHR10953:SF5">
    <property type="entry name" value="SUMO-ACTIVATING ENZYME SUBUNIT 2"/>
    <property type="match status" value="1"/>
</dbReference>
<dbReference type="Gene3D" id="3.50.50.80">
    <property type="entry name" value="Ubiquitin-activating enzyme E1, inactive adenylation domain, subdomain 1"/>
    <property type="match status" value="1"/>
</dbReference>
<evidence type="ECO:0000256" key="7">
    <source>
        <dbReference type="ARBA" id="ARBA00022786"/>
    </source>
</evidence>
<feature type="binding site" evidence="14">
    <location>
        <position position="427"/>
    </location>
    <ligand>
        <name>Zn(2+)</name>
        <dbReference type="ChEBI" id="CHEBI:29105"/>
    </ligand>
</feature>
<dbReference type="FunFam" id="3.40.50.720:FF:000618">
    <property type="entry name" value="SUMO-activating enzyme subunit 2"/>
    <property type="match status" value="1"/>
</dbReference>
<dbReference type="Proteomes" id="UP000664169">
    <property type="component" value="Unassembled WGS sequence"/>
</dbReference>
<keyword evidence="6 11" id="KW-0547">Nucleotide-binding</keyword>
<feature type="binding site" evidence="14">
    <location>
        <position position="430"/>
    </location>
    <ligand>
        <name>Zn(2+)</name>
        <dbReference type="ChEBI" id="CHEBI:29105"/>
    </ligand>
</feature>
<dbReference type="InterPro" id="IPR023318">
    <property type="entry name" value="Ub_act_enz_dom_a_sf"/>
</dbReference>
<dbReference type="CDD" id="cd01489">
    <property type="entry name" value="Uba2_SUMO"/>
    <property type="match status" value="1"/>
</dbReference>
<dbReference type="FunFam" id="3.50.50.80:FF:000002">
    <property type="entry name" value="SUMO-activating enzyme subunit 2"/>
    <property type="match status" value="1"/>
</dbReference>
<feature type="binding site" evidence="13">
    <location>
        <position position="75"/>
    </location>
    <ligand>
        <name>ATP</name>
        <dbReference type="ChEBI" id="CHEBI:30616"/>
    </ligand>
</feature>
<protein>
    <recommendedName>
        <fullName evidence="11">Ubiquitin-activating enzyme E1-like</fullName>
    </recommendedName>
</protein>
<dbReference type="GO" id="GO:0016740">
    <property type="term" value="F:transferase activity"/>
    <property type="evidence" value="ECO:0007669"/>
    <property type="project" value="UniProtKB-KW"/>
</dbReference>
<evidence type="ECO:0000256" key="15">
    <source>
        <dbReference type="PROSITE-ProRule" id="PRU10132"/>
    </source>
</evidence>
<dbReference type="OrthoDB" id="10255449at2759"/>
<dbReference type="Pfam" id="PF00899">
    <property type="entry name" value="ThiF"/>
    <property type="match status" value="1"/>
</dbReference>
<evidence type="ECO:0000256" key="12">
    <source>
        <dbReference type="PIRSR" id="PIRSR039133-1"/>
    </source>
</evidence>
<organism evidence="21 22">
    <name type="scientific">Gomphillus americanus</name>
    <dbReference type="NCBI Taxonomy" id="1940652"/>
    <lineage>
        <taxon>Eukaryota</taxon>
        <taxon>Fungi</taxon>
        <taxon>Dikarya</taxon>
        <taxon>Ascomycota</taxon>
        <taxon>Pezizomycotina</taxon>
        <taxon>Lecanoromycetes</taxon>
        <taxon>OSLEUM clade</taxon>
        <taxon>Ostropomycetidae</taxon>
        <taxon>Ostropales</taxon>
        <taxon>Graphidaceae</taxon>
        <taxon>Gomphilloideae</taxon>
        <taxon>Gomphillus</taxon>
    </lineage>
</organism>
<dbReference type="InterPro" id="IPR033127">
    <property type="entry name" value="UBQ-activ_enz_E1_Cys_AS"/>
</dbReference>
<dbReference type="InterPro" id="IPR000594">
    <property type="entry name" value="ThiF_NAD_FAD-bd"/>
</dbReference>
<evidence type="ECO:0000259" key="18">
    <source>
        <dbReference type="Pfam" id="PF00899"/>
    </source>
</evidence>
<feature type="compositionally biased region" description="Basic and acidic residues" evidence="17">
    <location>
        <begin position="522"/>
        <end position="537"/>
    </location>
</feature>
<comment type="caution">
    <text evidence="21">The sequence shown here is derived from an EMBL/GenBank/DDBJ whole genome shotgun (WGS) entry which is preliminary data.</text>
</comment>
<keyword evidence="22" id="KW-1185">Reference proteome</keyword>
<dbReference type="InterPro" id="IPR042449">
    <property type="entry name" value="Ub-E1_IAD_1"/>
</dbReference>
<dbReference type="GO" id="GO:0019948">
    <property type="term" value="F:SUMO activating enzyme activity"/>
    <property type="evidence" value="ECO:0007669"/>
    <property type="project" value="UniProtKB-UniRule"/>
</dbReference>
<evidence type="ECO:0000256" key="16">
    <source>
        <dbReference type="SAM" id="Coils"/>
    </source>
</evidence>
<dbReference type="InterPro" id="IPR035985">
    <property type="entry name" value="Ubiquitin-activating_enz"/>
</dbReference>
<evidence type="ECO:0000256" key="10">
    <source>
        <dbReference type="ARBA" id="ARBA00023242"/>
    </source>
</evidence>
<evidence type="ECO:0000256" key="8">
    <source>
        <dbReference type="ARBA" id="ARBA00022833"/>
    </source>
</evidence>
<dbReference type="InterPro" id="IPR019572">
    <property type="entry name" value="UBA_E1_SCCH"/>
</dbReference>
<gene>
    <name evidence="21" type="ORF">GOMPHAMPRED_000439</name>
</gene>
<dbReference type="GO" id="GO:0031510">
    <property type="term" value="C:SUMO activating enzyme complex"/>
    <property type="evidence" value="ECO:0007669"/>
    <property type="project" value="UniProtKB-UniRule"/>
</dbReference>
<evidence type="ECO:0000313" key="21">
    <source>
        <dbReference type="EMBL" id="CAF9903621.1"/>
    </source>
</evidence>
<evidence type="ECO:0000256" key="4">
    <source>
        <dbReference type="ARBA" id="ARBA00022679"/>
    </source>
</evidence>
<dbReference type="GO" id="GO:0005737">
    <property type="term" value="C:cytoplasm"/>
    <property type="evidence" value="ECO:0007669"/>
    <property type="project" value="TreeGrafter"/>
</dbReference>
<dbReference type="GO" id="GO:0016925">
    <property type="term" value="P:protein sumoylation"/>
    <property type="evidence" value="ECO:0007669"/>
    <property type="project" value="UniProtKB-UniRule"/>
</dbReference>
<keyword evidence="5 11" id="KW-0479">Metal-binding</keyword>
<dbReference type="AlphaFoldDB" id="A0A8H3EIJ3"/>
<feature type="domain" description="Ubiquitin-activating enzyme SCCH" evidence="19">
    <location>
        <begin position="327"/>
        <end position="366"/>
    </location>
</feature>
<feature type="binding site" evidence="13">
    <location>
        <position position="51"/>
    </location>
    <ligand>
        <name>ATP</name>
        <dbReference type="ChEBI" id="CHEBI:30616"/>
    </ligand>
</feature>
<evidence type="ECO:0000256" key="17">
    <source>
        <dbReference type="SAM" id="MobiDB-lite"/>
    </source>
</evidence>
<evidence type="ECO:0000256" key="6">
    <source>
        <dbReference type="ARBA" id="ARBA00022741"/>
    </source>
</evidence>
<dbReference type="InterPro" id="IPR045886">
    <property type="entry name" value="ThiF/MoeB/HesA"/>
</dbReference>
<evidence type="ECO:0000256" key="9">
    <source>
        <dbReference type="ARBA" id="ARBA00022840"/>
    </source>
</evidence>
<dbReference type="PROSITE" id="PS00865">
    <property type="entry name" value="UBIQUITIN_ACTIVAT_2"/>
    <property type="match status" value="1"/>
</dbReference>
<reference evidence="21" key="1">
    <citation type="submission" date="2021-03" db="EMBL/GenBank/DDBJ databases">
        <authorList>
            <person name="Tagirdzhanova G."/>
        </authorList>
    </citation>
    <scope>NUCLEOTIDE SEQUENCE</scope>
</reference>
<evidence type="ECO:0000256" key="5">
    <source>
        <dbReference type="ARBA" id="ARBA00022723"/>
    </source>
</evidence>
<feature type="binding site" evidence="14">
    <location>
        <position position="161"/>
    </location>
    <ligand>
        <name>Zn(2+)</name>
        <dbReference type="ChEBI" id="CHEBI:29105"/>
    </ligand>
</feature>
<sequence length="599" mass="66398">MARERSMSQSLGSLSRQLKQLRVLMVGAGGIGCELLKNLVLSGFGEIHVVDLDTIDLSNLNRQFLFRHEHIKKSKAVVAKETASKFNPSVKIEAHHANIKDGHFNVAWFKTFNIVFNALDNLDARRHVNRMCLMADIPLIESGTTGFDGQVQVIRKGKSECYDCQPKPVQKSFPICTIRSTPSQPIHCIVWAKSYLLPEIFGVSEEADMDISENDDNIEEIKKLKEEALALKKIRESLFKDNFAKLIFEKVFKQDIDRLRSIEDMWKSRKPPEALDHDEIAQASAGIDPGVSRQDQTPWSVTQNHAVFVDSIRRLVSRYKIMQGGHTSPVITFDKDDEDTLDFVAAAANLRSSVFDIETKSKFEIKQMAGNIIPAIATTNAMTAGLCVLQAFKVLKGEYHKAKMVFLERSTARVINAEPLHPPNPSCVVCGNASSNVLIDPTRATLGHLVEDVLKQELGYSDDISVLHESAIIYDPDIEDNLSKKFTDLGLKSDSVITIIDDADEDPRVNLSLSINEQTLPEDKQPVILPDKVEVPRKPKQANGIKGPDSLNGNGEQQGEKRKRSASISTEPHSKKQASGKTDDALLVDDSAGGAIVLD</sequence>
<accession>A0A8H3EIJ3</accession>
<dbReference type="Pfam" id="PF10585">
    <property type="entry name" value="UBA_E1_SCCH"/>
    <property type="match status" value="1"/>
</dbReference>
<keyword evidence="4" id="KW-0808">Transferase</keyword>
<dbReference type="Gene3D" id="1.10.10.520">
    <property type="entry name" value="Ubiquitin activating enzymes (Uba3). Chain: B, domain 2"/>
    <property type="match status" value="1"/>
</dbReference>
<proteinExistence type="inferred from homology"/>
<comment type="similarity">
    <text evidence="3 11">Belongs to the ubiquitin-activating E1 family.</text>
</comment>
<feature type="binding site" evidence="13">
    <location>
        <begin position="27"/>
        <end position="32"/>
    </location>
    <ligand>
        <name>ATP</name>
        <dbReference type="ChEBI" id="CHEBI:30616"/>
    </ligand>
</feature>
<evidence type="ECO:0000256" key="14">
    <source>
        <dbReference type="PIRSR" id="PIRSR039133-3"/>
    </source>
</evidence>
<feature type="domain" description="Ubiquitin/SUMO-activating enzyme ubiquitin-like" evidence="20">
    <location>
        <begin position="438"/>
        <end position="518"/>
    </location>
</feature>
<keyword evidence="10" id="KW-0539">Nucleus</keyword>
<feature type="coiled-coil region" evidence="16">
    <location>
        <begin position="214"/>
        <end position="241"/>
    </location>
</feature>
<comment type="pathway">
    <text evidence="2 11">Protein modification; protein sumoylation.</text>
</comment>
<dbReference type="GO" id="GO:0046872">
    <property type="term" value="F:metal ion binding"/>
    <property type="evidence" value="ECO:0007669"/>
    <property type="project" value="UniProtKB-KW"/>
</dbReference>
<dbReference type="PROSITE" id="PS51257">
    <property type="entry name" value="PROKAR_LIPOPROTEIN"/>
    <property type="match status" value="1"/>
</dbReference>
<evidence type="ECO:0000256" key="3">
    <source>
        <dbReference type="ARBA" id="ARBA00005673"/>
    </source>
</evidence>
<evidence type="ECO:0000313" key="22">
    <source>
        <dbReference type="Proteomes" id="UP000664169"/>
    </source>
</evidence>
<dbReference type="GO" id="GO:0005524">
    <property type="term" value="F:ATP binding"/>
    <property type="evidence" value="ECO:0007669"/>
    <property type="project" value="UniProtKB-UniRule"/>
</dbReference>
<evidence type="ECO:0000259" key="19">
    <source>
        <dbReference type="Pfam" id="PF10585"/>
    </source>
</evidence>
<evidence type="ECO:0000256" key="2">
    <source>
        <dbReference type="ARBA" id="ARBA00004718"/>
    </source>
</evidence>
<evidence type="ECO:0000256" key="11">
    <source>
        <dbReference type="PIRNR" id="PIRNR039133"/>
    </source>
</evidence>
<dbReference type="PANTHER" id="PTHR10953">
    <property type="entry name" value="UBIQUITIN-ACTIVATING ENZYME E1"/>
    <property type="match status" value="1"/>
</dbReference>
<feature type="binding site" evidence="14">
    <location>
        <position position="164"/>
    </location>
    <ligand>
        <name>Zn(2+)</name>
        <dbReference type="ChEBI" id="CHEBI:29105"/>
    </ligand>
</feature>
<keyword evidence="9 11" id="KW-0067">ATP-binding</keyword>